<evidence type="ECO:0000256" key="1">
    <source>
        <dbReference type="ARBA" id="ARBA00011073"/>
    </source>
</evidence>
<organism evidence="10 11">
    <name type="scientific">Saccharopolyspora gloriosae</name>
    <dbReference type="NCBI Taxonomy" id="455344"/>
    <lineage>
        <taxon>Bacteria</taxon>
        <taxon>Bacillati</taxon>
        <taxon>Actinomycetota</taxon>
        <taxon>Actinomycetes</taxon>
        <taxon>Pseudonocardiales</taxon>
        <taxon>Pseudonocardiaceae</taxon>
        <taxon>Saccharopolyspora</taxon>
    </lineage>
</organism>
<dbReference type="RefSeq" id="WP_184484371.1">
    <property type="nucleotide sequence ID" value="NZ_JACHIV010000001.1"/>
</dbReference>
<dbReference type="InterPro" id="IPR034193">
    <property type="entry name" value="PCSK9_ProteinaseK-like"/>
</dbReference>
<reference evidence="10 11" key="1">
    <citation type="submission" date="2020-08" db="EMBL/GenBank/DDBJ databases">
        <title>Sequencing the genomes of 1000 actinobacteria strains.</title>
        <authorList>
            <person name="Klenk H.-P."/>
        </authorList>
    </citation>
    <scope>NUCLEOTIDE SEQUENCE [LARGE SCALE GENOMIC DNA]</scope>
    <source>
        <strain evidence="10 11">DSM 45582</strain>
    </source>
</reference>
<feature type="active site" description="Charge relay system" evidence="5">
    <location>
        <position position="189"/>
    </location>
</feature>
<dbReference type="SUPFAM" id="SSF52743">
    <property type="entry name" value="Subtilisin-like"/>
    <property type="match status" value="1"/>
</dbReference>
<feature type="active site" description="Charge relay system" evidence="5">
    <location>
        <position position="158"/>
    </location>
</feature>
<feature type="domain" description="Inhibitor I9" evidence="9">
    <location>
        <begin position="72"/>
        <end position="114"/>
    </location>
</feature>
<feature type="active site" description="Charge relay system" evidence="5">
    <location>
        <position position="339"/>
    </location>
</feature>
<dbReference type="GO" id="GO:0004252">
    <property type="term" value="F:serine-type endopeptidase activity"/>
    <property type="evidence" value="ECO:0007669"/>
    <property type="project" value="UniProtKB-UniRule"/>
</dbReference>
<evidence type="ECO:0000256" key="7">
    <source>
        <dbReference type="SAM" id="SignalP"/>
    </source>
</evidence>
<keyword evidence="4 5" id="KW-0720">Serine protease</keyword>
<dbReference type="InterPro" id="IPR022398">
    <property type="entry name" value="Peptidase_S8_His-AS"/>
</dbReference>
<comment type="similarity">
    <text evidence="1 5 6">Belongs to the peptidase S8 family.</text>
</comment>
<evidence type="ECO:0000256" key="2">
    <source>
        <dbReference type="ARBA" id="ARBA00022670"/>
    </source>
</evidence>
<dbReference type="Gene3D" id="3.40.50.200">
    <property type="entry name" value="Peptidase S8/S53 domain"/>
    <property type="match status" value="1"/>
</dbReference>
<dbReference type="FunFam" id="3.40.50.200:FF:000014">
    <property type="entry name" value="Proteinase K"/>
    <property type="match status" value="1"/>
</dbReference>
<evidence type="ECO:0000313" key="11">
    <source>
        <dbReference type="Proteomes" id="UP000580474"/>
    </source>
</evidence>
<dbReference type="Pfam" id="PF05922">
    <property type="entry name" value="Inhibitor_I9"/>
    <property type="match status" value="1"/>
</dbReference>
<dbReference type="Pfam" id="PF00082">
    <property type="entry name" value="Peptidase_S8"/>
    <property type="match status" value="1"/>
</dbReference>
<evidence type="ECO:0000256" key="4">
    <source>
        <dbReference type="ARBA" id="ARBA00022825"/>
    </source>
</evidence>
<dbReference type="PRINTS" id="PR00723">
    <property type="entry name" value="SUBTILISIN"/>
</dbReference>
<dbReference type="InterPro" id="IPR037045">
    <property type="entry name" value="S8pro/Inhibitor_I9_sf"/>
</dbReference>
<dbReference type="InterPro" id="IPR023827">
    <property type="entry name" value="Peptidase_S8_Asp-AS"/>
</dbReference>
<dbReference type="GO" id="GO:0005615">
    <property type="term" value="C:extracellular space"/>
    <property type="evidence" value="ECO:0007669"/>
    <property type="project" value="TreeGrafter"/>
</dbReference>
<accession>A0A840NQX7</accession>
<feature type="chain" id="PRO_5032458568" evidence="7">
    <location>
        <begin position="30"/>
        <end position="394"/>
    </location>
</feature>
<dbReference type="SUPFAM" id="SSF54897">
    <property type="entry name" value="Protease propeptides/inhibitors"/>
    <property type="match status" value="1"/>
</dbReference>
<keyword evidence="3 5" id="KW-0378">Hydrolase</keyword>
<keyword evidence="11" id="KW-1185">Reference proteome</keyword>
<dbReference type="GO" id="GO:0006508">
    <property type="term" value="P:proteolysis"/>
    <property type="evidence" value="ECO:0007669"/>
    <property type="project" value="UniProtKB-KW"/>
</dbReference>
<dbReference type="PROSITE" id="PS00138">
    <property type="entry name" value="SUBTILASE_SER"/>
    <property type="match status" value="1"/>
</dbReference>
<dbReference type="PROSITE" id="PS00137">
    <property type="entry name" value="SUBTILASE_HIS"/>
    <property type="match status" value="1"/>
</dbReference>
<dbReference type="PROSITE" id="PS00136">
    <property type="entry name" value="SUBTILASE_ASP"/>
    <property type="match status" value="1"/>
</dbReference>
<dbReference type="Proteomes" id="UP000580474">
    <property type="component" value="Unassembled WGS sequence"/>
</dbReference>
<dbReference type="InterPro" id="IPR023828">
    <property type="entry name" value="Peptidase_S8_Ser-AS"/>
</dbReference>
<dbReference type="InterPro" id="IPR036852">
    <property type="entry name" value="Peptidase_S8/S53_dom_sf"/>
</dbReference>
<dbReference type="PANTHER" id="PTHR43806">
    <property type="entry name" value="PEPTIDASE S8"/>
    <property type="match status" value="1"/>
</dbReference>
<proteinExistence type="inferred from homology"/>
<keyword evidence="2 5" id="KW-0645">Protease</keyword>
<dbReference type="InterPro" id="IPR010259">
    <property type="entry name" value="S8pro/Inhibitor_I9"/>
</dbReference>
<gene>
    <name evidence="10" type="ORF">BJ969_005876</name>
</gene>
<evidence type="ECO:0000313" key="10">
    <source>
        <dbReference type="EMBL" id="MBB5072788.1"/>
    </source>
</evidence>
<evidence type="ECO:0000259" key="9">
    <source>
        <dbReference type="Pfam" id="PF05922"/>
    </source>
</evidence>
<evidence type="ECO:0000259" key="8">
    <source>
        <dbReference type="Pfam" id="PF00082"/>
    </source>
</evidence>
<feature type="signal peptide" evidence="7">
    <location>
        <begin position="1"/>
        <end position="29"/>
    </location>
</feature>
<dbReference type="CDD" id="cd04077">
    <property type="entry name" value="Peptidases_S8_PCSK9_ProteinaseK_like"/>
    <property type="match status" value="1"/>
</dbReference>
<dbReference type="PROSITE" id="PS51892">
    <property type="entry name" value="SUBTILASE"/>
    <property type="match status" value="1"/>
</dbReference>
<keyword evidence="7" id="KW-0732">Signal</keyword>
<evidence type="ECO:0000256" key="3">
    <source>
        <dbReference type="ARBA" id="ARBA00022801"/>
    </source>
</evidence>
<dbReference type="InterPro" id="IPR050131">
    <property type="entry name" value="Peptidase_S8_subtilisin-like"/>
</dbReference>
<name>A0A840NQX7_9PSEU</name>
<dbReference type="InterPro" id="IPR015500">
    <property type="entry name" value="Peptidase_S8_subtilisin-rel"/>
</dbReference>
<comment type="caution">
    <text evidence="10">The sequence shown here is derived from an EMBL/GenBank/DDBJ whole genome shotgun (WGS) entry which is preliminary data.</text>
</comment>
<dbReference type="AlphaFoldDB" id="A0A840NQX7"/>
<dbReference type="EMBL" id="JACHIV010000001">
    <property type="protein sequence ID" value="MBB5072788.1"/>
    <property type="molecule type" value="Genomic_DNA"/>
</dbReference>
<evidence type="ECO:0000256" key="6">
    <source>
        <dbReference type="RuleBase" id="RU003355"/>
    </source>
</evidence>
<dbReference type="InterPro" id="IPR000209">
    <property type="entry name" value="Peptidase_S8/S53_dom"/>
</dbReference>
<feature type="domain" description="Peptidase S8/S53" evidence="8">
    <location>
        <begin position="149"/>
        <end position="364"/>
    </location>
</feature>
<dbReference type="PANTHER" id="PTHR43806:SF11">
    <property type="entry name" value="CEREVISIN-RELATED"/>
    <property type="match status" value="1"/>
</dbReference>
<evidence type="ECO:0000256" key="5">
    <source>
        <dbReference type="PROSITE-ProRule" id="PRU01240"/>
    </source>
</evidence>
<dbReference type="Gene3D" id="3.30.70.80">
    <property type="entry name" value="Peptidase S8 propeptide/proteinase inhibitor I9"/>
    <property type="match status" value="1"/>
</dbReference>
<protein>
    <submittedName>
        <fullName evidence="10">Subtilisin family serine protease</fullName>
    </submittedName>
</protein>
<sequence length="394" mass="39008">MRKVLSRSRFAGAGITAAALVFAGAPAFAAPALAPLTLHPEAGVLSADGNADSYIVNLKDGENAAAVAADLGVRTEHLYEHSLNGFSATLSPEQLQAVRASHDVEGVSQNFQIQVEQPQQPTAVGSWGLDRIDQPALPLDDTYAPNGTGAGVTAYIVDTGIAPDHPDFGGRASIGFDATGGDGSDGHGHGTHVAGTIGSATYGVATEAELVGVKVLDDNGSGTTADIIAGLDWVAQDADGPSVANMSLGGSKDPALDEAATGLVDQGVFLAVAAGNESQDAENVSPASAEGVFTTAASDENDGSAYFTNFGATVEGYAPGVDIVSLAPGGGTATMSGTSMASPHVAGVGALFLEATPDAAPADVISGLQGGAATGVIADAPADTIADLLQTGEL</sequence>